<organism evidence="2 3">
    <name type="scientific">Lineolata rhizophorae</name>
    <dbReference type="NCBI Taxonomy" id="578093"/>
    <lineage>
        <taxon>Eukaryota</taxon>
        <taxon>Fungi</taxon>
        <taxon>Dikarya</taxon>
        <taxon>Ascomycota</taxon>
        <taxon>Pezizomycotina</taxon>
        <taxon>Dothideomycetes</taxon>
        <taxon>Dothideomycetes incertae sedis</taxon>
        <taxon>Lineolatales</taxon>
        <taxon>Lineolataceae</taxon>
        <taxon>Lineolata</taxon>
    </lineage>
</organism>
<dbReference type="AlphaFoldDB" id="A0A6A6NTU1"/>
<accession>A0A6A6NTU1</accession>
<proteinExistence type="predicted"/>
<gene>
    <name evidence="2" type="ORF">BDY21DRAFT_365873</name>
</gene>
<feature type="region of interest" description="Disordered" evidence="1">
    <location>
        <begin position="159"/>
        <end position="227"/>
    </location>
</feature>
<protein>
    <submittedName>
        <fullName evidence="2">Uncharacterized protein</fullName>
    </submittedName>
</protein>
<reference evidence="2" key="1">
    <citation type="journal article" date="2020" name="Stud. Mycol.">
        <title>101 Dothideomycetes genomes: a test case for predicting lifestyles and emergence of pathogens.</title>
        <authorList>
            <person name="Haridas S."/>
            <person name="Albert R."/>
            <person name="Binder M."/>
            <person name="Bloem J."/>
            <person name="Labutti K."/>
            <person name="Salamov A."/>
            <person name="Andreopoulos B."/>
            <person name="Baker S."/>
            <person name="Barry K."/>
            <person name="Bills G."/>
            <person name="Bluhm B."/>
            <person name="Cannon C."/>
            <person name="Castanera R."/>
            <person name="Culley D."/>
            <person name="Daum C."/>
            <person name="Ezra D."/>
            <person name="Gonzalez J."/>
            <person name="Henrissat B."/>
            <person name="Kuo A."/>
            <person name="Liang C."/>
            <person name="Lipzen A."/>
            <person name="Lutzoni F."/>
            <person name="Magnuson J."/>
            <person name="Mondo S."/>
            <person name="Nolan M."/>
            <person name="Ohm R."/>
            <person name="Pangilinan J."/>
            <person name="Park H.-J."/>
            <person name="Ramirez L."/>
            <person name="Alfaro M."/>
            <person name="Sun H."/>
            <person name="Tritt A."/>
            <person name="Yoshinaga Y."/>
            <person name="Zwiers L.-H."/>
            <person name="Turgeon B."/>
            <person name="Goodwin S."/>
            <person name="Spatafora J."/>
            <person name="Crous P."/>
            <person name="Grigoriev I."/>
        </authorList>
    </citation>
    <scope>NUCLEOTIDE SEQUENCE</scope>
    <source>
        <strain evidence="2">ATCC 16933</strain>
    </source>
</reference>
<dbReference type="EMBL" id="MU001689">
    <property type="protein sequence ID" value="KAF2454852.1"/>
    <property type="molecule type" value="Genomic_DNA"/>
</dbReference>
<feature type="region of interest" description="Disordered" evidence="1">
    <location>
        <begin position="29"/>
        <end position="85"/>
    </location>
</feature>
<evidence type="ECO:0000313" key="3">
    <source>
        <dbReference type="Proteomes" id="UP000799766"/>
    </source>
</evidence>
<feature type="compositionally biased region" description="Low complexity" evidence="1">
    <location>
        <begin position="31"/>
        <end position="53"/>
    </location>
</feature>
<keyword evidence="3" id="KW-1185">Reference proteome</keyword>
<sequence>MSCWREAAWLSREAPLGAAAAYTGLRHTAARHGATAASQQARPQQQQQQQQSRGRPRQQHHPPAISTRPRRQPGYLPSPGTRTDLRVPGQVLAELACARAGKGALVPVAVVAYIGRCHNARSPLTPPPAAGRFASHEEAGQSLADEIARMQWDRKGGAFSVGSDRKSGCELSQLAADRRPLGESDDASERASYLALRPRSLLQHPTPPEPPHDARPGPSLGPWRRRS</sequence>
<evidence type="ECO:0000256" key="1">
    <source>
        <dbReference type="SAM" id="MobiDB-lite"/>
    </source>
</evidence>
<name>A0A6A6NTU1_9PEZI</name>
<dbReference type="Proteomes" id="UP000799766">
    <property type="component" value="Unassembled WGS sequence"/>
</dbReference>
<evidence type="ECO:0000313" key="2">
    <source>
        <dbReference type="EMBL" id="KAF2454852.1"/>
    </source>
</evidence>